<dbReference type="UniPathway" id="UPA00379">
    <property type="reaction ID" value="UER00552"/>
</dbReference>
<dbReference type="CDD" id="cd09988">
    <property type="entry name" value="Formimidoylglutamase"/>
    <property type="match status" value="1"/>
</dbReference>
<reference evidence="9 10" key="1">
    <citation type="submission" date="2015-03" db="EMBL/GenBank/DDBJ databases">
        <title>Complete genome sequence of Muricauda lutaonensis CC-HSB-11T, isolated from a coastal hot spring.</title>
        <authorList>
            <person name="Kim K.M."/>
        </authorList>
    </citation>
    <scope>NUCLEOTIDE SEQUENCE [LARGE SCALE GENOMIC DNA]</scope>
    <source>
        <strain evidence="9 10">CC-HSB-11</strain>
    </source>
</reference>
<dbReference type="GO" id="GO:0050415">
    <property type="term" value="F:formimidoylglutamase activity"/>
    <property type="evidence" value="ECO:0007669"/>
    <property type="project" value="UniProtKB-UniRule"/>
</dbReference>
<dbReference type="EC" id="3.5.3.8" evidence="5 6"/>
<dbReference type="GO" id="GO:0033389">
    <property type="term" value="P:putrescine biosynthetic process from arginine, via agmatine"/>
    <property type="evidence" value="ECO:0007669"/>
    <property type="project" value="TreeGrafter"/>
</dbReference>
<dbReference type="EMBL" id="CP011071">
    <property type="protein sequence ID" value="AKA35344.1"/>
    <property type="molecule type" value="Genomic_DNA"/>
</dbReference>
<feature type="binding site" evidence="5 7">
    <location>
        <position position="128"/>
    </location>
    <ligand>
        <name>Mn(2+)</name>
        <dbReference type="ChEBI" id="CHEBI:29035"/>
        <label>1</label>
    </ligand>
</feature>
<evidence type="ECO:0000313" key="9">
    <source>
        <dbReference type="EMBL" id="AKA35344.1"/>
    </source>
</evidence>
<evidence type="ECO:0000256" key="5">
    <source>
        <dbReference type="HAMAP-Rule" id="MF_00737"/>
    </source>
</evidence>
<feature type="binding site" evidence="5">
    <location>
        <position position="159"/>
    </location>
    <ligand>
        <name>Mn(2+)</name>
        <dbReference type="ChEBI" id="CHEBI:29035"/>
        <label>2</label>
    </ligand>
</feature>
<sequence>MSHYIKPSKKIWTGRQSEQQLYLHEKVVCLPIGDLQRQSGKTFALLGYACDEGVKRNQGRVGAKDGPQHIRRALAKMPNHLPQKKYVFDLGDVICPDGDLESAQQQLAEHVAQILQSGALPILLGGGHDMAYGHYNGIKKYLISEKRRPSIGIINFDAHFDLREDSNGANSGTPFYQIANENDPFHYLCMGIRKDANDRELYRTAQKFGVKYLERETFRMQFVEEINKWIKAFLKGVDHVYVTIDLDGFSSAFAPGVSAASPMGYSQDIVLESLKTILSSNKLISVDIAEMNPKYDVDDQTAKLAASLVHFIVHSLS</sequence>
<dbReference type="GO" id="GO:0019556">
    <property type="term" value="P:L-histidine catabolic process to glutamate and formamide"/>
    <property type="evidence" value="ECO:0007669"/>
    <property type="project" value="UniProtKB-UniRule"/>
</dbReference>
<evidence type="ECO:0000256" key="8">
    <source>
        <dbReference type="PROSITE-ProRule" id="PRU00742"/>
    </source>
</evidence>
<dbReference type="GO" id="GO:0008783">
    <property type="term" value="F:agmatinase activity"/>
    <property type="evidence" value="ECO:0007669"/>
    <property type="project" value="TreeGrafter"/>
</dbReference>
<dbReference type="InterPro" id="IPR023696">
    <property type="entry name" value="Ureohydrolase_dom_sf"/>
</dbReference>
<feature type="binding site" evidence="5">
    <location>
        <position position="157"/>
    </location>
    <ligand>
        <name>Mn(2+)</name>
        <dbReference type="ChEBI" id="CHEBI:29035"/>
        <label>2</label>
    </ligand>
</feature>
<dbReference type="GO" id="GO:0030145">
    <property type="term" value="F:manganese ion binding"/>
    <property type="evidence" value="ECO:0007669"/>
    <property type="project" value="UniProtKB-UniRule"/>
</dbReference>
<feature type="binding site" evidence="5">
    <location>
        <position position="247"/>
    </location>
    <ligand>
        <name>Mn(2+)</name>
        <dbReference type="ChEBI" id="CHEBI:29035"/>
        <label>2</label>
    </ligand>
</feature>
<dbReference type="InterPro" id="IPR005923">
    <property type="entry name" value="HutG"/>
</dbReference>
<evidence type="ECO:0000256" key="1">
    <source>
        <dbReference type="ARBA" id="ARBA00022723"/>
    </source>
</evidence>
<dbReference type="OrthoDB" id="9788689at2"/>
<accession>A0A0D5YTX1</accession>
<feature type="binding site" evidence="5 7">
    <location>
        <position position="157"/>
    </location>
    <ligand>
        <name>Mn(2+)</name>
        <dbReference type="ChEBI" id="CHEBI:29035"/>
        <label>1</label>
    </ligand>
</feature>
<comment type="function">
    <text evidence="5">Catalyzes the conversion of N-formimidoyl-L-glutamate to L-glutamate and formamide.</text>
</comment>
<feature type="binding site" evidence="5 7">
    <location>
        <position position="245"/>
    </location>
    <ligand>
        <name>Mn(2+)</name>
        <dbReference type="ChEBI" id="CHEBI:29035"/>
        <label>1</label>
    </ligand>
</feature>
<comment type="catalytic activity">
    <reaction evidence="5">
        <text>N-formimidoyl-L-glutamate + H2O = formamide + L-glutamate</text>
        <dbReference type="Rhea" id="RHEA:22492"/>
        <dbReference type="ChEBI" id="CHEBI:15377"/>
        <dbReference type="ChEBI" id="CHEBI:16397"/>
        <dbReference type="ChEBI" id="CHEBI:29985"/>
        <dbReference type="ChEBI" id="CHEBI:58928"/>
        <dbReference type="EC" id="3.5.3.8"/>
    </reaction>
</comment>
<evidence type="ECO:0000256" key="6">
    <source>
        <dbReference type="NCBIfam" id="TIGR01227"/>
    </source>
</evidence>
<gene>
    <name evidence="5" type="primary">hutG</name>
    <name evidence="9" type="ORF">VC82_1734</name>
</gene>
<organism evidence="9 10">
    <name type="scientific">Flagellimonas lutaonensis</name>
    <dbReference type="NCBI Taxonomy" id="516051"/>
    <lineage>
        <taxon>Bacteria</taxon>
        <taxon>Pseudomonadati</taxon>
        <taxon>Bacteroidota</taxon>
        <taxon>Flavobacteriia</taxon>
        <taxon>Flavobacteriales</taxon>
        <taxon>Flavobacteriaceae</taxon>
        <taxon>Flagellimonas</taxon>
    </lineage>
</organism>
<name>A0A0D5YTX1_9FLAO</name>
<dbReference type="HAMAP" id="MF_00737">
    <property type="entry name" value="Formimidoylglutam"/>
    <property type="match status" value="1"/>
</dbReference>
<keyword evidence="2 5" id="KW-0378">Hydrolase</keyword>
<dbReference type="GO" id="GO:0019557">
    <property type="term" value="P:L-histidine catabolic process to glutamate and formate"/>
    <property type="evidence" value="ECO:0007669"/>
    <property type="project" value="UniProtKB-UniPathway"/>
</dbReference>
<keyword evidence="4 5" id="KW-0464">Manganese</keyword>
<dbReference type="PATRIC" id="fig|516051.4.peg.1789"/>
<evidence type="ECO:0000313" key="10">
    <source>
        <dbReference type="Proteomes" id="UP000032726"/>
    </source>
</evidence>
<evidence type="ECO:0000256" key="3">
    <source>
        <dbReference type="ARBA" id="ARBA00022808"/>
    </source>
</evidence>
<evidence type="ECO:0000256" key="7">
    <source>
        <dbReference type="PIRSR" id="PIRSR036979-1"/>
    </source>
</evidence>
<feature type="binding site" evidence="5 7">
    <location>
        <position position="161"/>
    </location>
    <ligand>
        <name>Mn(2+)</name>
        <dbReference type="ChEBI" id="CHEBI:29035"/>
        <label>1</label>
    </ligand>
</feature>
<proteinExistence type="inferred from homology"/>
<dbReference type="InterPro" id="IPR006035">
    <property type="entry name" value="Ureohydrolase"/>
</dbReference>
<dbReference type="HOGENOM" id="CLU_039478_2_0_10"/>
<dbReference type="PANTHER" id="PTHR11358">
    <property type="entry name" value="ARGINASE/AGMATINASE"/>
    <property type="match status" value="1"/>
</dbReference>
<protein>
    <recommendedName>
        <fullName evidence="5 6">Formimidoylglutamase</fullName>
        <ecNumber evidence="5 6">3.5.3.8</ecNumber>
    </recommendedName>
    <alternativeName>
        <fullName evidence="5">Formiminoglutamase</fullName>
    </alternativeName>
    <alternativeName>
        <fullName evidence="5">Formiminoglutamate hydrolase</fullName>
    </alternativeName>
</protein>
<dbReference type="SUPFAM" id="SSF52768">
    <property type="entry name" value="Arginase/deacetylase"/>
    <property type="match status" value="1"/>
</dbReference>
<dbReference type="PROSITE" id="PS51409">
    <property type="entry name" value="ARGINASE_2"/>
    <property type="match status" value="1"/>
</dbReference>
<dbReference type="Gene3D" id="3.40.800.10">
    <property type="entry name" value="Ureohydrolase domain"/>
    <property type="match status" value="1"/>
</dbReference>
<dbReference type="Pfam" id="PF00491">
    <property type="entry name" value="Arginase"/>
    <property type="match status" value="1"/>
</dbReference>
<dbReference type="PANTHER" id="PTHR11358:SF35">
    <property type="entry name" value="FORMIMIDOYLGLUTAMASE"/>
    <property type="match status" value="1"/>
</dbReference>
<feature type="binding site" evidence="5">
    <location>
        <position position="245"/>
    </location>
    <ligand>
        <name>Mn(2+)</name>
        <dbReference type="ChEBI" id="CHEBI:29035"/>
        <label>2</label>
    </ligand>
</feature>
<feature type="binding site" evidence="7">
    <location>
        <position position="247"/>
    </location>
    <ligand>
        <name>Mn(2+)</name>
        <dbReference type="ChEBI" id="CHEBI:29035"/>
        <label>1</label>
    </ligand>
</feature>
<dbReference type="KEGG" id="mlt:VC82_1734"/>
<evidence type="ECO:0000256" key="4">
    <source>
        <dbReference type="ARBA" id="ARBA00023211"/>
    </source>
</evidence>
<evidence type="ECO:0000256" key="2">
    <source>
        <dbReference type="ARBA" id="ARBA00022801"/>
    </source>
</evidence>
<keyword evidence="1 5" id="KW-0479">Metal-binding</keyword>
<comment type="similarity">
    <text evidence="5 8">Belongs to the arginase family.</text>
</comment>
<dbReference type="NCBIfam" id="TIGR01227">
    <property type="entry name" value="hutG"/>
    <property type="match status" value="1"/>
</dbReference>
<keyword evidence="10" id="KW-1185">Reference proteome</keyword>
<dbReference type="STRING" id="516051.VC82_1734"/>
<comment type="pathway">
    <text evidence="5">Amino-acid degradation; L-histidine degradation into L-glutamate; L-glutamate from N-formimidoyl-L-glutamate (hydrolase route): step 1/1.</text>
</comment>
<dbReference type="AlphaFoldDB" id="A0A0D5YTX1"/>
<dbReference type="Proteomes" id="UP000032726">
    <property type="component" value="Chromosome"/>
</dbReference>
<keyword evidence="3 5" id="KW-0369">Histidine metabolism</keyword>
<feature type="binding site" evidence="7">
    <location>
        <position position="159"/>
    </location>
    <ligand>
        <name>Mn(2+)</name>
        <dbReference type="ChEBI" id="CHEBI:29035"/>
        <label>1</label>
    </ligand>
</feature>
<dbReference type="PIRSF" id="PIRSF036979">
    <property type="entry name" value="Arginase"/>
    <property type="match status" value="1"/>
</dbReference>
<comment type="cofactor">
    <cofactor evidence="5 7">
        <name>Mn(2+)</name>
        <dbReference type="ChEBI" id="CHEBI:29035"/>
    </cofactor>
    <text evidence="5 7">Binds 2 manganese ions per subunit.</text>
</comment>
<dbReference type="RefSeq" id="WP_045802008.1">
    <property type="nucleotide sequence ID" value="NZ_CP011071.1"/>
</dbReference>